<evidence type="ECO:0000313" key="1">
    <source>
        <dbReference type="EMBL" id="KRG17900.1"/>
    </source>
</evidence>
<dbReference type="EMBL" id="LKAJ02000001">
    <property type="protein sequence ID" value="MCS5710630.1"/>
    <property type="molecule type" value="Genomic_DNA"/>
</dbReference>
<keyword evidence="3" id="KW-1185">Reference proteome</keyword>
<reference evidence="2" key="2">
    <citation type="journal article" date="2016" name="Genome Announc.">
        <title>Draft Genome Sequences of Two Novel Amoeba-Resistant Intranuclear Bacteria, 'Candidatus Berkiella cookevillensis' and 'Candidatus Berkiella aquae'.</title>
        <authorList>
            <person name="Mehari Y.T."/>
            <person name="Arivett B.A."/>
            <person name="Farone A.L."/>
            <person name="Gunderson J.H."/>
            <person name="Farone M.B."/>
        </authorList>
    </citation>
    <scope>NUCLEOTIDE SEQUENCE</scope>
    <source>
        <strain evidence="2">HT99</strain>
    </source>
</reference>
<accession>A0A0Q9YB65</accession>
<reference evidence="2" key="3">
    <citation type="submission" date="2021-06" db="EMBL/GenBank/DDBJ databases">
        <title>Genomic Description and Analysis of Intracellular Bacteria, Candidatus Berkiella cookevillensis and Candidatus Berkiella aquae.</title>
        <authorList>
            <person name="Kidane D.T."/>
            <person name="Mehari Y.T."/>
            <person name="Rice F.C."/>
            <person name="Arivett B.A."/>
            <person name="Farone A.L."/>
            <person name="Berk S.G."/>
            <person name="Farone M.B."/>
        </authorList>
    </citation>
    <scope>NUCLEOTIDE SEQUENCE</scope>
    <source>
        <strain evidence="2">HT99</strain>
    </source>
</reference>
<dbReference type="AlphaFoldDB" id="A0A0Q9YB65"/>
<comment type="caution">
    <text evidence="1">The sequence shown here is derived from an EMBL/GenBank/DDBJ whole genome shotgun (WGS) entry which is preliminary data.</text>
</comment>
<proteinExistence type="predicted"/>
<organism evidence="1">
    <name type="scientific">Candidatus Berkiella aquae</name>
    <dbReference type="NCBI Taxonomy" id="295108"/>
    <lineage>
        <taxon>Bacteria</taxon>
        <taxon>Pseudomonadati</taxon>
        <taxon>Pseudomonadota</taxon>
        <taxon>Gammaproteobacteria</taxon>
        <taxon>Candidatus Berkiellales</taxon>
        <taxon>Candidatus Berkiellaceae</taxon>
        <taxon>Candidatus Berkiella</taxon>
    </lineage>
</organism>
<dbReference type="EMBL" id="LKAJ01000023">
    <property type="protein sequence ID" value="KRG17900.1"/>
    <property type="molecule type" value="Genomic_DNA"/>
</dbReference>
<protein>
    <submittedName>
        <fullName evidence="1">Uncharacterized protein</fullName>
    </submittedName>
</protein>
<evidence type="ECO:0000313" key="3">
    <source>
        <dbReference type="Proteomes" id="UP000051497"/>
    </source>
</evidence>
<evidence type="ECO:0000313" key="2">
    <source>
        <dbReference type="EMBL" id="MCS5710630.1"/>
    </source>
</evidence>
<dbReference type="RefSeq" id="WP_075067692.1">
    <property type="nucleotide sequence ID" value="NZ_LKAJ02000001.1"/>
</dbReference>
<reference evidence="1" key="1">
    <citation type="submission" date="2015-09" db="EMBL/GenBank/DDBJ databases">
        <title>Draft Genome Sequences of Two Novel Amoeba-resistant Intranuclear Bacteria, Candidatus Berkiella cookevillensis and Candidatus Berkiella aquae.</title>
        <authorList>
            <person name="Mehari Y.T."/>
            <person name="Arivett B.A."/>
            <person name="Farone A.L."/>
            <person name="Gunderson J.H."/>
            <person name="Farone M.B."/>
        </authorList>
    </citation>
    <scope>NUCLEOTIDE SEQUENCE [LARGE SCALE GENOMIC DNA]</scope>
    <source>
        <strain evidence="1">HT99</strain>
    </source>
</reference>
<name>A0A0Q9YB65_9GAMM</name>
<dbReference type="Proteomes" id="UP000051497">
    <property type="component" value="Unassembled WGS sequence"/>
</dbReference>
<sequence>MLQFLLNRSLCPPYQNNDLNKKFHGFKESPIELYIKPAIVEKEKARGIPQPTPPADVIPRFNVCRANDFGFSLPDNPVVTPVYCSQAGQAARNPTLFVRWVGIPKAEESVARQFQDMLNPQLAGILTVGMYNQQGAKLWKSPDGLGDSWHPMDSVTTRLLNKLYC</sequence>
<gene>
    <name evidence="2" type="ORF">HT99x_004250</name>
    <name evidence="1" type="ORF">HT99x_03107</name>
</gene>
<dbReference type="STRING" id="295108.HT99x_03107"/>